<dbReference type="PROSITE" id="PS51648">
    <property type="entry name" value="YCGL"/>
    <property type="match status" value="1"/>
</dbReference>
<feature type="domain" description="YcgL" evidence="2">
    <location>
        <begin position="1"/>
        <end position="85"/>
    </location>
</feature>
<evidence type="ECO:0000313" key="3">
    <source>
        <dbReference type="EMBL" id="TCK01661.1"/>
    </source>
</evidence>
<sequence>MLCAIYKSRKKVGSYLYLPAKAKFDGVPEGLLSHFGQPELVMIFNLAGKKSLAQADNQQVQQQIEQQGYYLQLSQPEENLLETHRRSTL</sequence>
<dbReference type="HAMAP" id="MF_01866">
    <property type="entry name" value="UPF0745"/>
    <property type="match status" value="1"/>
</dbReference>
<evidence type="ECO:0000259" key="2">
    <source>
        <dbReference type="PROSITE" id="PS51648"/>
    </source>
</evidence>
<dbReference type="InterPro" id="IPR027354">
    <property type="entry name" value="YcgL_dom"/>
</dbReference>
<dbReference type="RefSeq" id="WP_132688184.1">
    <property type="nucleotide sequence ID" value="NZ_SMFT01000001.1"/>
</dbReference>
<dbReference type="PANTHER" id="PTHR38109">
    <property type="entry name" value="PROTEIN YCGL"/>
    <property type="match status" value="1"/>
</dbReference>
<comment type="caution">
    <text evidence="3">The sequence shown here is derived from an EMBL/GenBank/DDBJ whole genome shotgun (WGS) entry which is preliminary data.</text>
</comment>
<name>A0A4R1G4I8_9PAST</name>
<accession>A0A4R1G4I8</accession>
<dbReference type="AlphaFoldDB" id="A0A4R1G4I8"/>
<proteinExistence type="inferred from homology"/>
<organism evidence="3 4">
    <name type="scientific">Volucribacter psittacicida</name>
    <dbReference type="NCBI Taxonomy" id="203482"/>
    <lineage>
        <taxon>Bacteria</taxon>
        <taxon>Pseudomonadati</taxon>
        <taxon>Pseudomonadota</taxon>
        <taxon>Gammaproteobacteria</taxon>
        <taxon>Pasteurellales</taxon>
        <taxon>Pasteurellaceae</taxon>
        <taxon>Volucribacter</taxon>
    </lineage>
</organism>
<evidence type="ECO:0000313" key="4">
    <source>
        <dbReference type="Proteomes" id="UP000294702"/>
    </source>
</evidence>
<dbReference type="Proteomes" id="UP000294702">
    <property type="component" value="Unassembled WGS sequence"/>
</dbReference>
<dbReference type="PANTHER" id="PTHR38109:SF1">
    <property type="entry name" value="PROTEIN YCGL"/>
    <property type="match status" value="1"/>
</dbReference>
<dbReference type="OrthoDB" id="7062382at2"/>
<gene>
    <name evidence="3" type="ORF">EV694_0280</name>
</gene>
<keyword evidence="4" id="KW-1185">Reference proteome</keyword>
<dbReference type="EMBL" id="SMFT01000001">
    <property type="protein sequence ID" value="TCK01661.1"/>
    <property type="molecule type" value="Genomic_DNA"/>
</dbReference>
<reference evidence="3 4" key="1">
    <citation type="submission" date="2019-03" db="EMBL/GenBank/DDBJ databases">
        <title>Genomic Encyclopedia of Type Strains, Phase IV (KMG-IV): sequencing the most valuable type-strain genomes for metagenomic binning, comparative biology and taxonomic classification.</title>
        <authorList>
            <person name="Goeker M."/>
        </authorList>
    </citation>
    <scope>NUCLEOTIDE SEQUENCE [LARGE SCALE GENOMIC DNA]</scope>
    <source>
        <strain evidence="3 4">DSM 15534</strain>
    </source>
</reference>
<dbReference type="InterPro" id="IPR038068">
    <property type="entry name" value="YcgL-like_sf"/>
</dbReference>
<evidence type="ECO:0000256" key="1">
    <source>
        <dbReference type="HAMAP-Rule" id="MF_01866"/>
    </source>
</evidence>
<protein>
    <recommendedName>
        <fullName evidence="1">YcgL domain-containing protein EV694_0280</fullName>
    </recommendedName>
</protein>
<dbReference type="Pfam" id="PF05166">
    <property type="entry name" value="YcgL"/>
    <property type="match status" value="1"/>
</dbReference>
<dbReference type="SUPFAM" id="SSF160191">
    <property type="entry name" value="YcgL-like"/>
    <property type="match status" value="1"/>
</dbReference>
<dbReference type="Gene3D" id="3.10.510.20">
    <property type="entry name" value="YcgL domain"/>
    <property type="match status" value="1"/>
</dbReference>